<dbReference type="GO" id="GO:0000155">
    <property type="term" value="F:phosphorelay sensor kinase activity"/>
    <property type="evidence" value="ECO:0007669"/>
    <property type="project" value="InterPro"/>
</dbReference>
<evidence type="ECO:0000256" key="8">
    <source>
        <dbReference type="SAM" id="Phobius"/>
    </source>
</evidence>
<dbReference type="EC" id="2.7.13.3" evidence="3"/>
<dbReference type="InterPro" id="IPR003594">
    <property type="entry name" value="HATPase_dom"/>
</dbReference>
<dbReference type="InterPro" id="IPR036097">
    <property type="entry name" value="HisK_dim/P_sf"/>
</dbReference>
<dbReference type="Proteomes" id="UP000823921">
    <property type="component" value="Unassembled WGS sequence"/>
</dbReference>
<keyword evidence="5" id="KW-0808">Transferase</keyword>
<keyword evidence="6 10" id="KW-0418">Kinase</keyword>
<evidence type="ECO:0000256" key="7">
    <source>
        <dbReference type="ARBA" id="ARBA00023012"/>
    </source>
</evidence>
<evidence type="ECO:0000313" key="11">
    <source>
        <dbReference type="Proteomes" id="UP000823921"/>
    </source>
</evidence>
<evidence type="ECO:0000256" key="3">
    <source>
        <dbReference type="ARBA" id="ARBA00012438"/>
    </source>
</evidence>
<evidence type="ECO:0000313" key="10">
    <source>
        <dbReference type="EMBL" id="HJB79849.1"/>
    </source>
</evidence>
<dbReference type="SMART" id="SM00388">
    <property type="entry name" value="HisKA"/>
    <property type="match status" value="1"/>
</dbReference>
<dbReference type="PANTHER" id="PTHR43711:SF1">
    <property type="entry name" value="HISTIDINE KINASE 1"/>
    <property type="match status" value="1"/>
</dbReference>
<evidence type="ECO:0000256" key="6">
    <source>
        <dbReference type="ARBA" id="ARBA00022777"/>
    </source>
</evidence>
<organism evidence="10 11">
    <name type="scientific">Candidatus Flavonifractor intestinigallinarum</name>
    <dbReference type="NCBI Taxonomy" id="2838586"/>
    <lineage>
        <taxon>Bacteria</taxon>
        <taxon>Bacillati</taxon>
        <taxon>Bacillota</taxon>
        <taxon>Clostridia</taxon>
        <taxon>Eubacteriales</taxon>
        <taxon>Oscillospiraceae</taxon>
        <taxon>Flavonifractor</taxon>
    </lineage>
</organism>
<name>A0A9D2SAN6_9FIRM</name>
<dbReference type="Gene3D" id="3.30.565.10">
    <property type="entry name" value="Histidine kinase-like ATPase, C-terminal domain"/>
    <property type="match status" value="1"/>
</dbReference>
<dbReference type="FunFam" id="3.30.565.10:FF:000006">
    <property type="entry name" value="Sensor histidine kinase WalK"/>
    <property type="match status" value="1"/>
</dbReference>
<dbReference type="Pfam" id="PF00512">
    <property type="entry name" value="HisKA"/>
    <property type="match status" value="1"/>
</dbReference>
<dbReference type="GO" id="GO:0016020">
    <property type="term" value="C:membrane"/>
    <property type="evidence" value="ECO:0007669"/>
    <property type="project" value="UniProtKB-SubCell"/>
</dbReference>
<dbReference type="SUPFAM" id="SSF55874">
    <property type="entry name" value="ATPase domain of HSP90 chaperone/DNA topoisomerase II/histidine kinase"/>
    <property type="match status" value="1"/>
</dbReference>
<proteinExistence type="predicted"/>
<keyword evidence="8" id="KW-0472">Membrane</keyword>
<comment type="caution">
    <text evidence="10">The sequence shown here is derived from an EMBL/GenBank/DDBJ whole genome shotgun (WGS) entry which is preliminary data.</text>
</comment>
<dbReference type="Gene3D" id="1.10.287.130">
    <property type="match status" value="1"/>
</dbReference>
<evidence type="ECO:0000259" key="9">
    <source>
        <dbReference type="PROSITE" id="PS50109"/>
    </source>
</evidence>
<dbReference type="InterPro" id="IPR036890">
    <property type="entry name" value="HATPase_C_sf"/>
</dbReference>
<accession>A0A9D2SAN6</accession>
<dbReference type="InterPro" id="IPR004358">
    <property type="entry name" value="Sig_transdc_His_kin-like_C"/>
</dbReference>
<keyword evidence="7" id="KW-0902">Two-component regulatory system</keyword>
<comment type="catalytic activity">
    <reaction evidence="1">
        <text>ATP + protein L-histidine = ADP + protein N-phospho-L-histidine.</text>
        <dbReference type="EC" id="2.7.13.3"/>
    </reaction>
</comment>
<dbReference type="PROSITE" id="PS50109">
    <property type="entry name" value="HIS_KIN"/>
    <property type="match status" value="1"/>
</dbReference>
<evidence type="ECO:0000256" key="4">
    <source>
        <dbReference type="ARBA" id="ARBA00022553"/>
    </source>
</evidence>
<feature type="domain" description="Histidine kinase" evidence="9">
    <location>
        <begin position="332"/>
        <end position="544"/>
    </location>
</feature>
<dbReference type="SMART" id="SM00387">
    <property type="entry name" value="HATPase_c"/>
    <property type="match status" value="1"/>
</dbReference>
<dbReference type="AlphaFoldDB" id="A0A9D2SAN6"/>
<comment type="subcellular location">
    <subcellularLocation>
        <location evidence="2">Membrane</location>
    </subcellularLocation>
</comment>
<feature type="transmembrane region" description="Helical" evidence="8">
    <location>
        <begin position="292"/>
        <end position="318"/>
    </location>
</feature>
<sequence>MKDKRLFFGCFAKSLLISLLLWGVAMGAMLWVNHQWSWEDIISQRYELPNAITQGTTNFTIPTGSEEEEIQPWERDSLSVMLTMNSCDTLKKYGGQFFVRVYDQEGERLGQSQMLAGQGAVYQPDGTSEIRYLLFDPALTEEGQMAAARILNGYSDHSFWTGEAGDHVGTDKIELTGWEEGEVIYVRTLTLHFGEERVVLADSDAQLFPDREAETFQAVWLECYSALMGRGGPERRLEQYRDMAAQVDAVEADNPRWMLEQSSTVYYGKGNTDLRAYGVHPMAYNYYLPGDYLLAGLEPAALITLGAAVALALFTAWLETRAIRRERAFTRAAAHELKTPLAVLRTHAEALREDIDPAKRGQYLDTVVAESDRMAALVGSLMDLARLERGGRVEREPLDLTALVENGAARLSLLAEEKNIELRTQLAPASMLGDRLRLEEVVDNLADNALRHCTPGGAVTVSLAQKGRRITLTVDNDGAPIPQKHLDRLFEPFYRGDEGRSRADGGTGLGLAIVRAAVEAHGGRCWAVNRTGGVTFTVVLPGLQSKI</sequence>
<dbReference type="SUPFAM" id="SSF47384">
    <property type="entry name" value="Homodimeric domain of signal transducing histidine kinase"/>
    <property type="match status" value="1"/>
</dbReference>
<evidence type="ECO:0000256" key="1">
    <source>
        <dbReference type="ARBA" id="ARBA00000085"/>
    </source>
</evidence>
<dbReference type="CDD" id="cd00075">
    <property type="entry name" value="HATPase"/>
    <property type="match status" value="1"/>
</dbReference>
<protein>
    <recommendedName>
        <fullName evidence="3">histidine kinase</fullName>
        <ecNumber evidence="3">2.7.13.3</ecNumber>
    </recommendedName>
</protein>
<dbReference type="InterPro" id="IPR003661">
    <property type="entry name" value="HisK_dim/P_dom"/>
</dbReference>
<dbReference type="PRINTS" id="PR00344">
    <property type="entry name" value="BCTRLSENSOR"/>
</dbReference>
<dbReference type="InterPro" id="IPR005467">
    <property type="entry name" value="His_kinase_dom"/>
</dbReference>
<keyword evidence="8" id="KW-0812">Transmembrane</keyword>
<evidence type="ECO:0000256" key="2">
    <source>
        <dbReference type="ARBA" id="ARBA00004370"/>
    </source>
</evidence>
<reference evidence="10" key="2">
    <citation type="submission" date="2021-04" db="EMBL/GenBank/DDBJ databases">
        <authorList>
            <person name="Gilroy R."/>
        </authorList>
    </citation>
    <scope>NUCLEOTIDE SEQUENCE</scope>
    <source>
        <strain evidence="10">CHK192-8294</strain>
    </source>
</reference>
<keyword evidence="8" id="KW-1133">Transmembrane helix</keyword>
<dbReference type="InterPro" id="IPR050736">
    <property type="entry name" value="Sensor_HK_Regulatory"/>
</dbReference>
<dbReference type="EMBL" id="DWXO01000024">
    <property type="protein sequence ID" value="HJB79849.1"/>
    <property type="molecule type" value="Genomic_DNA"/>
</dbReference>
<dbReference type="Pfam" id="PF02518">
    <property type="entry name" value="HATPase_c"/>
    <property type="match status" value="1"/>
</dbReference>
<keyword evidence="4" id="KW-0597">Phosphoprotein</keyword>
<gene>
    <name evidence="10" type="ORF">H9712_02580</name>
</gene>
<evidence type="ECO:0000256" key="5">
    <source>
        <dbReference type="ARBA" id="ARBA00022679"/>
    </source>
</evidence>
<reference evidence="10" key="1">
    <citation type="journal article" date="2021" name="PeerJ">
        <title>Extensive microbial diversity within the chicken gut microbiome revealed by metagenomics and culture.</title>
        <authorList>
            <person name="Gilroy R."/>
            <person name="Ravi A."/>
            <person name="Getino M."/>
            <person name="Pursley I."/>
            <person name="Horton D.L."/>
            <person name="Alikhan N.F."/>
            <person name="Baker D."/>
            <person name="Gharbi K."/>
            <person name="Hall N."/>
            <person name="Watson M."/>
            <person name="Adriaenssens E.M."/>
            <person name="Foster-Nyarko E."/>
            <person name="Jarju S."/>
            <person name="Secka A."/>
            <person name="Antonio M."/>
            <person name="Oren A."/>
            <person name="Chaudhuri R.R."/>
            <person name="La Ragione R."/>
            <person name="Hildebrand F."/>
            <person name="Pallen M.J."/>
        </authorList>
    </citation>
    <scope>NUCLEOTIDE SEQUENCE</scope>
    <source>
        <strain evidence="10">CHK192-8294</strain>
    </source>
</reference>
<dbReference type="CDD" id="cd00082">
    <property type="entry name" value="HisKA"/>
    <property type="match status" value="1"/>
</dbReference>
<dbReference type="PANTHER" id="PTHR43711">
    <property type="entry name" value="TWO-COMPONENT HISTIDINE KINASE"/>
    <property type="match status" value="1"/>
</dbReference>